<evidence type="ECO:0000313" key="5">
    <source>
        <dbReference type="Proteomes" id="UP000680865"/>
    </source>
</evidence>
<dbReference type="GO" id="GO:0006355">
    <property type="term" value="P:regulation of DNA-templated transcription"/>
    <property type="evidence" value="ECO:0007669"/>
    <property type="project" value="InterPro"/>
</dbReference>
<feature type="domain" description="HTH luxR-type" evidence="3">
    <location>
        <begin position="862"/>
        <end position="927"/>
    </location>
</feature>
<dbReference type="InterPro" id="IPR000792">
    <property type="entry name" value="Tscrpt_reg_LuxR_C"/>
</dbReference>
<dbReference type="SUPFAM" id="SSF52540">
    <property type="entry name" value="P-loop containing nucleoside triphosphate hydrolases"/>
    <property type="match status" value="1"/>
</dbReference>
<dbReference type="PANTHER" id="PTHR16305">
    <property type="entry name" value="TESTICULAR SOLUBLE ADENYLYL CYCLASE"/>
    <property type="match status" value="1"/>
</dbReference>
<dbReference type="SUPFAM" id="SSF46894">
    <property type="entry name" value="C-terminal effector domain of the bipartite response regulators"/>
    <property type="match status" value="1"/>
</dbReference>
<dbReference type="InterPro" id="IPR041664">
    <property type="entry name" value="AAA_16"/>
</dbReference>
<dbReference type="PROSITE" id="PS00622">
    <property type="entry name" value="HTH_LUXR_1"/>
    <property type="match status" value="1"/>
</dbReference>
<keyword evidence="1" id="KW-0547">Nucleotide-binding</keyword>
<dbReference type="InterPro" id="IPR036388">
    <property type="entry name" value="WH-like_DNA-bd_sf"/>
</dbReference>
<evidence type="ECO:0000313" key="4">
    <source>
        <dbReference type="EMBL" id="GIM76481.1"/>
    </source>
</evidence>
<evidence type="ECO:0000256" key="2">
    <source>
        <dbReference type="ARBA" id="ARBA00022840"/>
    </source>
</evidence>
<name>A0A919VTY3_9ACTN</name>
<dbReference type="GO" id="GO:0004016">
    <property type="term" value="F:adenylate cyclase activity"/>
    <property type="evidence" value="ECO:0007669"/>
    <property type="project" value="TreeGrafter"/>
</dbReference>
<accession>A0A919VTY3</accession>
<sequence>MTTRSTSPPLRGRDAERAVLRGRVHQLIAGTGGVVIVEGVPGSGKSSLIADAGDTGRERDAQVLTGAGQIASLGVPAWLLLDTLTSTDEPPVDLDALRRAAERTEGGFWLVQEVHDGLEKATLHTPVMIVIDDFQWADLATAAAVRTLTRRLSADPVLWVIALRPDPPAPVRAVIDQMSGQGAEVLRLGALDADAIAQVTRDVLGGTPDPGLREALAGAQGRPLLLLDLLHGLRDEHTVELRGGVAALRGGSLPRRFRDSIREQVRLLSDDGRLTVEMASILGRTFTAEQLAGMLDRRPSALLAPLREALDAELIIERGDTFAFRHDLVREAIDAGLPEPLRRALRRQAIEAGLAGGTPVAEIAALVLQIATHGDAEAIGLLRRAAAESLVRSSAIAAELSSQAFALVRWDDPGRGTMLTEAVTHLVLADRALDAAELFERGRGPALAPMVAAQIQRLIAEAILPADAGRAAQLCREALTHGNLPAELRARLYAVLSGALGIIGRPTEARQAADAAVAASRAGIDARSVSAVLVAKAVADFQLCDWSDGLRSADDAIRLRIETSGAHALSLPDGWKAMMLDAAGRMGEAWRLAEEGARLAQLDGQLANARVWAMIRARITLRSGRLDEARAEAEAIQAMSYELGSVSYLYVAALTLATVAIHRGDQAGMRVADAMAAHMGGSGNPDWRGRGQWLRALLDEARGLPAGEGSGDEMATLFSGCVRVVTLTEHAEVGVLVRLLLRAGRRDLAETAVARLTDESHRHAGEPVVEAALHHARGLLTADPGLLLRAVDLHAGDERPLVRARVSEDAGTVVVATDRSHGLSLLGSAIEQWEAVGADRDAARVRQLLRRYGVRRRTPYRPRNGWAGLTESETKVARMVARGWTNRQVADELFLSPHTVSSHLRHAFGKLGVRSRVELARLVLTADHEV</sequence>
<dbReference type="InterPro" id="IPR027417">
    <property type="entry name" value="P-loop_NTPase"/>
</dbReference>
<dbReference type="SMART" id="SM00421">
    <property type="entry name" value="HTH_LUXR"/>
    <property type="match status" value="1"/>
</dbReference>
<dbReference type="Proteomes" id="UP000680865">
    <property type="component" value="Unassembled WGS sequence"/>
</dbReference>
<dbReference type="Gene3D" id="1.10.10.10">
    <property type="entry name" value="Winged helix-like DNA-binding domain superfamily/Winged helix DNA-binding domain"/>
    <property type="match status" value="1"/>
</dbReference>
<evidence type="ECO:0000256" key="1">
    <source>
        <dbReference type="ARBA" id="ARBA00022741"/>
    </source>
</evidence>
<keyword evidence="2" id="KW-0067">ATP-binding</keyword>
<comment type="caution">
    <text evidence="4">The sequence shown here is derived from an EMBL/GenBank/DDBJ whole genome shotgun (WGS) entry which is preliminary data.</text>
</comment>
<dbReference type="PANTHER" id="PTHR16305:SF35">
    <property type="entry name" value="TRANSCRIPTIONAL ACTIVATOR DOMAIN"/>
    <property type="match status" value="1"/>
</dbReference>
<dbReference type="Pfam" id="PF13191">
    <property type="entry name" value="AAA_16"/>
    <property type="match status" value="1"/>
</dbReference>
<dbReference type="GO" id="GO:0005524">
    <property type="term" value="F:ATP binding"/>
    <property type="evidence" value="ECO:0007669"/>
    <property type="project" value="UniProtKB-KW"/>
</dbReference>
<dbReference type="CDD" id="cd06170">
    <property type="entry name" value="LuxR_C_like"/>
    <property type="match status" value="1"/>
</dbReference>
<protein>
    <submittedName>
        <fullName evidence="4">Helix-turn-helix transcriptional regulator</fullName>
    </submittedName>
</protein>
<dbReference type="GO" id="GO:0005737">
    <property type="term" value="C:cytoplasm"/>
    <property type="evidence" value="ECO:0007669"/>
    <property type="project" value="TreeGrafter"/>
</dbReference>
<dbReference type="EMBL" id="BOQP01000027">
    <property type="protein sequence ID" value="GIM76481.1"/>
    <property type="molecule type" value="Genomic_DNA"/>
</dbReference>
<dbReference type="Pfam" id="PF00196">
    <property type="entry name" value="GerE"/>
    <property type="match status" value="1"/>
</dbReference>
<dbReference type="RefSeq" id="WP_212999704.1">
    <property type="nucleotide sequence ID" value="NZ_BAAATW010000010.1"/>
</dbReference>
<dbReference type="PRINTS" id="PR00038">
    <property type="entry name" value="HTHLUXR"/>
</dbReference>
<gene>
    <name evidence="4" type="ORF">Aco04nite_50640</name>
</gene>
<dbReference type="PROSITE" id="PS50043">
    <property type="entry name" value="HTH_LUXR_2"/>
    <property type="match status" value="1"/>
</dbReference>
<evidence type="ECO:0000259" key="3">
    <source>
        <dbReference type="PROSITE" id="PS50043"/>
    </source>
</evidence>
<dbReference type="GO" id="GO:0003677">
    <property type="term" value="F:DNA binding"/>
    <property type="evidence" value="ECO:0007669"/>
    <property type="project" value="InterPro"/>
</dbReference>
<dbReference type="InterPro" id="IPR016032">
    <property type="entry name" value="Sig_transdc_resp-reg_C-effctor"/>
</dbReference>
<reference evidence="4" key="1">
    <citation type="submission" date="2021-03" db="EMBL/GenBank/DDBJ databases">
        <title>Whole genome shotgun sequence of Actinoplanes consettensis NBRC 14913.</title>
        <authorList>
            <person name="Komaki H."/>
            <person name="Tamura T."/>
        </authorList>
    </citation>
    <scope>NUCLEOTIDE SEQUENCE</scope>
    <source>
        <strain evidence="4">NBRC 14913</strain>
    </source>
</reference>
<dbReference type="AlphaFoldDB" id="A0A919VTY3"/>
<organism evidence="4 5">
    <name type="scientific">Winogradskya consettensis</name>
    <dbReference type="NCBI Taxonomy" id="113560"/>
    <lineage>
        <taxon>Bacteria</taxon>
        <taxon>Bacillati</taxon>
        <taxon>Actinomycetota</taxon>
        <taxon>Actinomycetes</taxon>
        <taxon>Micromonosporales</taxon>
        <taxon>Micromonosporaceae</taxon>
        <taxon>Winogradskya</taxon>
    </lineage>
</organism>
<proteinExistence type="predicted"/>
<keyword evidence="5" id="KW-1185">Reference proteome</keyword>